<gene>
    <name evidence="7" type="ORF">NCTC10252_00129</name>
</gene>
<dbReference type="EMBL" id="UGWP01000003">
    <property type="protein sequence ID" value="SUF54962.1"/>
    <property type="molecule type" value="Genomic_DNA"/>
</dbReference>
<evidence type="ECO:0000313" key="8">
    <source>
        <dbReference type="Proteomes" id="UP000254597"/>
    </source>
</evidence>
<evidence type="ECO:0000256" key="4">
    <source>
        <dbReference type="ARBA" id="ARBA00023125"/>
    </source>
</evidence>
<evidence type="ECO:0000256" key="6">
    <source>
        <dbReference type="RuleBase" id="RU365089"/>
    </source>
</evidence>
<evidence type="ECO:0000256" key="5">
    <source>
        <dbReference type="ARBA" id="ARBA00023172"/>
    </source>
</evidence>
<reference evidence="7 8" key="1">
    <citation type="submission" date="2018-06" db="EMBL/GenBank/DDBJ databases">
        <authorList>
            <consortium name="Pathogen Informatics"/>
            <person name="Doyle S."/>
        </authorList>
    </citation>
    <scope>NUCLEOTIDE SEQUENCE [LARGE SCALE GENOMIC DNA]</scope>
    <source>
        <strain evidence="7 8">NCTC10252</strain>
    </source>
</reference>
<accession>A0A379QET5</accession>
<dbReference type="GO" id="GO:0004803">
    <property type="term" value="F:transposase activity"/>
    <property type="evidence" value="ECO:0007669"/>
    <property type="project" value="UniProtKB-UniRule"/>
</dbReference>
<evidence type="ECO:0000256" key="2">
    <source>
        <dbReference type="ARBA" id="ARBA00010961"/>
    </source>
</evidence>
<dbReference type="Proteomes" id="UP000254597">
    <property type="component" value="Unassembled WGS sequence"/>
</dbReference>
<evidence type="ECO:0000256" key="3">
    <source>
        <dbReference type="ARBA" id="ARBA00022578"/>
    </source>
</evidence>
<dbReference type="InterPro" id="IPR001207">
    <property type="entry name" value="Transposase_mutator"/>
</dbReference>
<dbReference type="AlphaFoldDB" id="A0A379QET5"/>
<dbReference type="PANTHER" id="PTHR33217:SF8">
    <property type="entry name" value="MUTATOR FAMILY TRANSPOSASE"/>
    <property type="match status" value="1"/>
</dbReference>
<keyword evidence="6" id="KW-0814">Transposable element</keyword>
<sequence length="137" mass="15757">MINSIDPQTEVQLCVIHQIRNSIKYVASKHHKAFMADLKPVYRVVSKEAAETALDELEAKWCQQYPVAIQSWRRKWENLSAYFRYPVNIRKVNHPGFPGEFLVRELISVKKLSVSCKPWGVSRTGAAVRDRTCPSDV</sequence>
<keyword evidence="4 6" id="KW-0238">DNA-binding</keyword>
<comment type="function">
    <text evidence="1 6">Required for the transposition of the insertion element.</text>
</comment>
<keyword evidence="5 6" id="KW-0233">DNA recombination</keyword>
<keyword evidence="3 6" id="KW-0815">Transposition</keyword>
<evidence type="ECO:0000313" key="7">
    <source>
        <dbReference type="EMBL" id="SUF54962.1"/>
    </source>
</evidence>
<evidence type="ECO:0000256" key="1">
    <source>
        <dbReference type="ARBA" id="ARBA00002190"/>
    </source>
</evidence>
<dbReference type="GO" id="GO:0006313">
    <property type="term" value="P:DNA transposition"/>
    <property type="evidence" value="ECO:0007669"/>
    <property type="project" value="UniProtKB-UniRule"/>
</dbReference>
<dbReference type="GO" id="GO:0003677">
    <property type="term" value="F:DNA binding"/>
    <property type="evidence" value="ECO:0007669"/>
    <property type="project" value="UniProtKB-UniRule"/>
</dbReference>
<protein>
    <recommendedName>
        <fullName evidence="6">Mutator family transposase</fullName>
    </recommendedName>
</protein>
<dbReference type="Pfam" id="PF00872">
    <property type="entry name" value="Transposase_mut"/>
    <property type="match status" value="1"/>
</dbReference>
<name>A0A379QET5_SALER</name>
<organism evidence="7 8">
    <name type="scientific">Salmonella enterica</name>
    <name type="common">Salmonella choleraesuis</name>
    <dbReference type="NCBI Taxonomy" id="28901"/>
    <lineage>
        <taxon>Bacteria</taxon>
        <taxon>Pseudomonadati</taxon>
        <taxon>Pseudomonadota</taxon>
        <taxon>Gammaproteobacteria</taxon>
        <taxon>Enterobacterales</taxon>
        <taxon>Enterobacteriaceae</taxon>
        <taxon>Salmonella</taxon>
    </lineage>
</organism>
<proteinExistence type="inferred from homology"/>
<comment type="similarity">
    <text evidence="2 6">Belongs to the transposase mutator family.</text>
</comment>
<dbReference type="PANTHER" id="PTHR33217">
    <property type="entry name" value="TRANSPOSASE FOR INSERTION SEQUENCE ELEMENT IS1081"/>
    <property type="match status" value="1"/>
</dbReference>